<evidence type="ECO:0000313" key="2">
    <source>
        <dbReference type="EMBL" id="KAK5932766.1"/>
    </source>
</evidence>
<keyword evidence="3" id="KW-1185">Reference proteome</keyword>
<comment type="caution">
    <text evidence="2">The sequence shown here is derived from an EMBL/GenBank/DDBJ whole genome shotgun (WGS) entry which is preliminary data.</text>
</comment>
<name>A0AAN8HY77_CHAGU</name>
<proteinExistence type="predicted"/>
<protein>
    <submittedName>
        <fullName evidence="2">Uncharacterized protein</fullName>
    </submittedName>
</protein>
<accession>A0AAN8HY77</accession>
<sequence>MPAEESIGQRGSGSAVGNHLLARGTDGTSISKMLSCSSNPRSLPDRHNPRSPRQAEESQHADLKQTPGRLTCKELKHRFPRQGLGVTAQ</sequence>
<dbReference type="Proteomes" id="UP001331515">
    <property type="component" value="Unassembled WGS sequence"/>
</dbReference>
<reference evidence="2 3" key="1">
    <citation type="journal article" date="2023" name="Mol. Biol. Evol.">
        <title>Genomics of Secondarily Temperate Adaptation in the Only Non-Antarctic Icefish.</title>
        <authorList>
            <person name="Rivera-Colon A.G."/>
            <person name="Rayamajhi N."/>
            <person name="Minhas B.F."/>
            <person name="Madrigal G."/>
            <person name="Bilyk K.T."/>
            <person name="Yoon V."/>
            <person name="Hune M."/>
            <person name="Gregory S."/>
            <person name="Cheng C.H.C."/>
            <person name="Catchen J.M."/>
        </authorList>
    </citation>
    <scope>NUCLEOTIDE SEQUENCE [LARGE SCALE GENOMIC DNA]</scope>
    <source>
        <tissue evidence="2">White muscle</tissue>
    </source>
</reference>
<feature type="region of interest" description="Disordered" evidence="1">
    <location>
        <begin position="1"/>
        <end position="89"/>
    </location>
</feature>
<feature type="compositionally biased region" description="Basic and acidic residues" evidence="1">
    <location>
        <begin position="43"/>
        <end position="63"/>
    </location>
</feature>
<evidence type="ECO:0000256" key="1">
    <source>
        <dbReference type="SAM" id="MobiDB-lite"/>
    </source>
</evidence>
<feature type="compositionally biased region" description="Polar residues" evidence="1">
    <location>
        <begin position="26"/>
        <end position="41"/>
    </location>
</feature>
<dbReference type="EMBL" id="JAURVH010001515">
    <property type="protein sequence ID" value="KAK5932766.1"/>
    <property type="molecule type" value="Genomic_DNA"/>
</dbReference>
<organism evidence="2 3">
    <name type="scientific">Champsocephalus gunnari</name>
    <name type="common">Mackerel icefish</name>
    <dbReference type="NCBI Taxonomy" id="52237"/>
    <lineage>
        <taxon>Eukaryota</taxon>
        <taxon>Metazoa</taxon>
        <taxon>Chordata</taxon>
        <taxon>Craniata</taxon>
        <taxon>Vertebrata</taxon>
        <taxon>Euteleostomi</taxon>
        <taxon>Actinopterygii</taxon>
        <taxon>Neopterygii</taxon>
        <taxon>Teleostei</taxon>
        <taxon>Neoteleostei</taxon>
        <taxon>Acanthomorphata</taxon>
        <taxon>Eupercaria</taxon>
        <taxon>Perciformes</taxon>
        <taxon>Notothenioidei</taxon>
        <taxon>Channichthyidae</taxon>
        <taxon>Champsocephalus</taxon>
    </lineage>
</organism>
<evidence type="ECO:0000313" key="3">
    <source>
        <dbReference type="Proteomes" id="UP001331515"/>
    </source>
</evidence>
<gene>
    <name evidence="2" type="ORF">CgunFtcFv8_004444</name>
</gene>
<dbReference type="AlphaFoldDB" id="A0AAN8HY77"/>